<protein>
    <recommendedName>
        <fullName evidence="1">Lcl C-terminal domain-containing protein</fullName>
    </recommendedName>
</protein>
<reference evidence="2 3" key="1">
    <citation type="submission" date="2006-12" db="EMBL/GenBank/DDBJ databases">
        <title>Complete sequence of Chlorobium phaeobacteroides DSM 266.</title>
        <authorList>
            <consortium name="US DOE Joint Genome Institute"/>
            <person name="Copeland A."/>
            <person name="Lucas S."/>
            <person name="Lapidus A."/>
            <person name="Barry K."/>
            <person name="Detter J.C."/>
            <person name="Glavina del Rio T."/>
            <person name="Hammon N."/>
            <person name="Israni S."/>
            <person name="Pitluck S."/>
            <person name="Goltsman E."/>
            <person name="Schmutz J."/>
            <person name="Larimer F."/>
            <person name="Land M."/>
            <person name="Hauser L."/>
            <person name="Mikhailova N."/>
            <person name="Li T."/>
            <person name="Overmann J."/>
            <person name="Bryant D.A."/>
            <person name="Richardson P."/>
        </authorList>
    </citation>
    <scope>NUCLEOTIDE SEQUENCE [LARGE SCALE GENOMIC DNA]</scope>
    <source>
        <strain evidence="2 3">DSM 266</strain>
    </source>
</reference>
<dbReference type="AlphaFoldDB" id="A1BDV1"/>
<dbReference type="Proteomes" id="UP000008701">
    <property type="component" value="Chromosome"/>
</dbReference>
<dbReference type="InterPro" id="IPR011460">
    <property type="entry name" value="Lcl_C"/>
</dbReference>
<dbReference type="EMBL" id="CP000492">
    <property type="protein sequence ID" value="ABL64578.1"/>
    <property type="molecule type" value="Genomic_DNA"/>
</dbReference>
<dbReference type="Pfam" id="PF07603">
    <property type="entry name" value="Lcl_C"/>
    <property type="match status" value="1"/>
</dbReference>
<dbReference type="eggNOG" id="COG1357">
    <property type="taxonomic scope" value="Bacteria"/>
</dbReference>
<dbReference type="HOGENOM" id="CLU_114553_0_0_10"/>
<dbReference type="KEGG" id="cph:Cpha266_0521"/>
<dbReference type="RefSeq" id="WP_011744411.1">
    <property type="nucleotide sequence ID" value="NC_008639.1"/>
</dbReference>
<organism evidence="2 3">
    <name type="scientific">Chlorobium phaeobacteroides (strain DSM 266 / SMG 266 / 2430)</name>
    <dbReference type="NCBI Taxonomy" id="290317"/>
    <lineage>
        <taxon>Bacteria</taxon>
        <taxon>Pseudomonadati</taxon>
        <taxon>Chlorobiota</taxon>
        <taxon>Chlorobiia</taxon>
        <taxon>Chlorobiales</taxon>
        <taxon>Chlorobiaceae</taxon>
        <taxon>Chlorobium/Pelodictyon group</taxon>
        <taxon>Chlorobium</taxon>
    </lineage>
</organism>
<dbReference type="OrthoDB" id="9765957at2"/>
<dbReference type="STRING" id="290317.Cpha266_0521"/>
<gene>
    <name evidence="2" type="ordered locus">Cpha266_0521</name>
</gene>
<name>A1BDV1_CHLPD</name>
<keyword evidence="3" id="KW-1185">Reference proteome</keyword>
<evidence type="ECO:0000313" key="3">
    <source>
        <dbReference type="Proteomes" id="UP000008701"/>
    </source>
</evidence>
<proteinExistence type="predicted"/>
<sequence precursor="true">MKQLLTDIKRLLMVLLLVNALVMGFSGLVSAAFLHVGDDFGGGKVAYILQRGDAYYIEGKQSGLIAANANMAGLFNWSAANAACEALVENGFSDWHLPGKEDLNRLHGCNCLAGGFPDAEFWSSEQAYQDYAWGQYFGDGYQYYANKSNRYKVRAVRNFQVPVS</sequence>
<feature type="domain" description="Lcl C-terminal" evidence="1">
    <location>
        <begin position="71"/>
        <end position="157"/>
    </location>
</feature>
<evidence type="ECO:0000313" key="2">
    <source>
        <dbReference type="EMBL" id="ABL64578.1"/>
    </source>
</evidence>
<accession>A1BDV1</accession>
<evidence type="ECO:0000259" key="1">
    <source>
        <dbReference type="Pfam" id="PF07603"/>
    </source>
</evidence>